<sequence length="264" mass="28931">MSLLNRYSFLSFGTTPPEASHLLGLPMQQTFQIGAASVILAPDETYTCLLGFLDDPALSGGVDLVRADTLAVAKAGIGTVAIHNAYLSTVAEINLTIPPTGLPANGYYRLRINSGSGYVYSNRVWLLKSGYDKLSAVFEYRNSRPLGLIDYELPALEVVVNKLRLKCQVGQIMAETQKEEYEEVTTGVKLIPLIKTHKYIPFVAVPTDAFGEEGYTTMLAHRNLLVNGKPVSLKTGYTAEEFGGGLHKSSFELWDNEYAIVNRC</sequence>
<protein>
    <submittedName>
        <fullName evidence="1">Uncharacterized protein</fullName>
    </submittedName>
</protein>
<organism evidence="1 2">
    <name type="scientific">Spirosoma sordidisoli</name>
    <dbReference type="NCBI Taxonomy" id="2502893"/>
    <lineage>
        <taxon>Bacteria</taxon>
        <taxon>Pseudomonadati</taxon>
        <taxon>Bacteroidota</taxon>
        <taxon>Cytophagia</taxon>
        <taxon>Cytophagales</taxon>
        <taxon>Cytophagaceae</taxon>
        <taxon>Spirosoma</taxon>
    </lineage>
</organism>
<gene>
    <name evidence="1" type="ORF">EQG79_01530</name>
</gene>
<evidence type="ECO:0000313" key="2">
    <source>
        <dbReference type="Proteomes" id="UP000290407"/>
    </source>
</evidence>
<dbReference type="RefSeq" id="WP_129599357.1">
    <property type="nucleotide sequence ID" value="NZ_SBLB01000001.1"/>
</dbReference>
<dbReference type="Proteomes" id="UP000290407">
    <property type="component" value="Unassembled WGS sequence"/>
</dbReference>
<reference evidence="1 2" key="1">
    <citation type="submission" date="2019-01" db="EMBL/GenBank/DDBJ databases">
        <title>Spirosoma flava sp. nov., a propanil-degrading bacterium isolated from herbicide-contaminated soil.</title>
        <authorList>
            <person name="Zhang L."/>
            <person name="Jiang J.-D."/>
        </authorList>
    </citation>
    <scope>NUCLEOTIDE SEQUENCE [LARGE SCALE GENOMIC DNA]</scope>
    <source>
        <strain evidence="1 2">TY50</strain>
    </source>
</reference>
<keyword evidence="2" id="KW-1185">Reference proteome</keyword>
<evidence type="ECO:0000313" key="1">
    <source>
        <dbReference type="EMBL" id="RYC70860.1"/>
    </source>
</evidence>
<name>A0A4Q2USZ6_9BACT</name>
<dbReference type="AlphaFoldDB" id="A0A4Q2USZ6"/>
<accession>A0A4Q2USZ6</accession>
<proteinExistence type="predicted"/>
<dbReference type="EMBL" id="SBLB01000001">
    <property type="protein sequence ID" value="RYC70860.1"/>
    <property type="molecule type" value="Genomic_DNA"/>
</dbReference>
<comment type="caution">
    <text evidence="1">The sequence shown here is derived from an EMBL/GenBank/DDBJ whole genome shotgun (WGS) entry which is preliminary data.</text>
</comment>